<dbReference type="Proteomes" id="UP001321804">
    <property type="component" value="Chromosome"/>
</dbReference>
<feature type="signal peptide" evidence="1">
    <location>
        <begin position="1"/>
        <end position="32"/>
    </location>
</feature>
<dbReference type="RefSeq" id="WP_317697864.1">
    <property type="nucleotide sequence ID" value="NZ_AP026801.1"/>
</dbReference>
<dbReference type="EMBL" id="AP026801">
    <property type="protein sequence ID" value="BDR56025.1"/>
    <property type="molecule type" value="Genomic_DNA"/>
</dbReference>
<evidence type="ECO:0000256" key="1">
    <source>
        <dbReference type="SAM" id="SignalP"/>
    </source>
</evidence>
<evidence type="ECO:0000313" key="3">
    <source>
        <dbReference type="Proteomes" id="UP001321804"/>
    </source>
</evidence>
<name>A0AAU9D8M5_9LACO</name>
<keyword evidence="1" id="KW-0732">Signal</keyword>
<dbReference type="KEGG" id="xak:KIMC2_05870"/>
<organism evidence="2 3">
    <name type="scientific">Xylocopilactobacillus apis</name>
    <dbReference type="NCBI Taxonomy" id="2932183"/>
    <lineage>
        <taxon>Bacteria</taxon>
        <taxon>Bacillati</taxon>
        <taxon>Bacillota</taxon>
        <taxon>Bacilli</taxon>
        <taxon>Lactobacillales</taxon>
        <taxon>Lactobacillaceae</taxon>
        <taxon>Xylocopilactobacillus</taxon>
    </lineage>
</organism>
<proteinExistence type="predicted"/>
<evidence type="ECO:0000313" key="2">
    <source>
        <dbReference type="EMBL" id="BDR56025.1"/>
    </source>
</evidence>
<dbReference type="AlphaFoldDB" id="A0AAU9D8M5"/>
<keyword evidence="3" id="KW-1185">Reference proteome</keyword>
<feature type="chain" id="PRO_5043381238" description="SCP domain-containing protein" evidence="1">
    <location>
        <begin position="33"/>
        <end position="523"/>
    </location>
</feature>
<gene>
    <name evidence="2" type="ORF">KIMC2_05870</name>
</gene>
<dbReference type="InterPro" id="IPR035940">
    <property type="entry name" value="CAP_sf"/>
</dbReference>
<accession>A0AAU9D8M5</accession>
<reference evidence="2 3" key="1">
    <citation type="journal article" date="2023" name="Microbiol. Spectr.">
        <title>Symbiosis of Carpenter Bees with Uncharacterized Lactic Acid Bacteria Showing NAD Auxotrophy.</title>
        <authorList>
            <person name="Kawasaki S."/>
            <person name="Ozawa K."/>
            <person name="Mori T."/>
            <person name="Yamamoto A."/>
            <person name="Ito M."/>
            <person name="Ohkuma M."/>
            <person name="Sakamoto M."/>
            <person name="Matsutani M."/>
        </authorList>
    </citation>
    <scope>NUCLEOTIDE SEQUENCE [LARGE SCALE GENOMIC DNA]</scope>
    <source>
        <strain evidence="2 3">KimC2</strain>
    </source>
</reference>
<dbReference type="SUPFAM" id="SSF55797">
    <property type="entry name" value="PR-1-like"/>
    <property type="match status" value="1"/>
</dbReference>
<protein>
    <recommendedName>
        <fullName evidence="4">SCP domain-containing protein</fullName>
    </recommendedName>
</protein>
<evidence type="ECO:0008006" key="4">
    <source>
        <dbReference type="Google" id="ProtNLM"/>
    </source>
</evidence>
<sequence>MSNKYNQKNHHIFILLVIVCLVLQVSETDVFADDSAPSYTPAELSRINEIKAKYSDLASRDYVRGNYNIYSVPPTFSYPYNAGFIKQDYIDDTTNWINYYRFLLNLPPATNAAKTNEDGTANTYAQLGAYLLAASNADPGKYQHNLTNAVRPSYIPTPVWNQGKPYTNFAVLYFNTNLAEETAYFSISSLIADNYDYLTPEATGHRADLLSSRLSNFGVGVAYGTNGTKYEVIHFDNTLNDIMSKPSREIVNYPAEGVFPIEELTQSNTEQHPIYWSIYFSNDYLIPKTGLSVTVKNDTDETSGNATNVKNVQADNVAGHYASALTYIPPKNVKLQSGNQYTVSLKGLDPQKYKGGEYSYTFKLFNEVGAQIPIKDPGNTVDMKQDGIATVRCGQGSIPVYDSYPANHKKTGQYLINNSRWKTSGISYSNNTFWFKVGDKQWINGIYVESNNYSYKSIATINYLPKYGIRVWTSPFFNKKPVGNKFLKTGTKWKTFKATTVNNASWFNLGGNQWVDGKYLIVK</sequence>